<feature type="region of interest" description="Disordered" evidence="1">
    <location>
        <begin position="108"/>
        <end position="172"/>
    </location>
</feature>
<feature type="compositionally biased region" description="Basic and acidic residues" evidence="1">
    <location>
        <begin position="1"/>
        <end position="14"/>
    </location>
</feature>
<feature type="region of interest" description="Disordered" evidence="1">
    <location>
        <begin position="1"/>
        <end position="69"/>
    </location>
</feature>
<evidence type="ECO:0000256" key="1">
    <source>
        <dbReference type="SAM" id="MobiDB-lite"/>
    </source>
</evidence>
<sequence length="180" mass="19981">MSKSEEQILTEDKPQLVQPDNNEESSSGESDEQPETSRAVAMQAGMPHGPADAGNQVLQTMENAEASQSALSRIDPGLIELASKMAERRIGPVTINYAPQFNLRDERQYQDNREFSQMDIRDSKNITPTRVKVKQTNPLDSAKRSKPSIEQQDSANNPFDPPQLNTQPQGVIDVLTFVQS</sequence>
<comment type="caution">
    <text evidence="2">The sequence shown here is derived from an EMBL/GenBank/DDBJ whole genome shotgun (WGS) entry which is preliminary data.</text>
</comment>
<accession>A0ABP0FSC9</accession>
<organism evidence="2 3">
    <name type="scientific">Clavelina lepadiformis</name>
    <name type="common">Light-bulb sea squirt</name>
    <name type="synonym">Ascidia lepadiformis</name>
    <dbReference type="NCBI Taxonomy" id="159417"/>
    <lineage>
        <taxon>Eukaryota</taxon>
        <taxon>Metazoa</taxon>
        <taxon>Chordata</taxon>
        <taxon>Tunicata</taxon>
        <taxon>Ascidiacea</taxon>
        <taxon>Aplousobranchia</taxon>
        <taxon>Clavelinidae</taxon>
        <taxon>Clavelina</taxon>
    </lineage>
</organism>
<evidence type="ECO:0000313" key="3">
    <source>
        <dbReference type="Proteomes" id="UP001642483"/>
    </source>
</evidence>
<keyword evidence="3" id="KW-1185">Reference proteome</keyword>
<dbReference type="Proteomes" id="UP001642483">
    <property type="component" value="Unassembled WGS sequence"/>
</dbReference>
<feature type="compositionally biased region" description="Basic and acidic residues" evidence="1">
    <location>
        <begin position="108"/>
        <end position="124"/>
    </location>
</feature>
<evidence type="ECO:0000313" key="2">
    <source>
        <dbReference type="EMBL" id="CAK8682541.1"/>
    </source>
</evidence>
<proteinExistence type="predicted"/>
<name>A0ABP0FSC9_CLALP</name>
<feature type="compositionally biased region" description="Polar residues" evidence="1">
    <location>
        <begin position="56"/>
        <end position="69"/>
    </location>
</feature>
<gene>
    <name evidence="2" type="ORF">CVLEPA_LOCUS13197</name>
</gene>
<reference evidence="2 3" key="1">
    <citation type="submission" date="2024-02" db="EMBL/GenBank/DDBJ databases">
        <authorList>
            <person name="Daric V."/>
            <person name="Darras S."/>
        </authorList>
    </citation>
    <scope>NUCLEOTIDE SEQUENCE [LARGE SCALE GENOMIC DNA]</scope>
</reference>
<feature type="compositionally biased region" description="Polar residues" evidence="1">
    <location>
        <begin position="148"/>
        <end position="169"/>
    </location>
</feature>
<protein>
    <submittedName>
        <fullName evidence="2">Uncharacterized protein</fullName>
    </submittedName>
</protein>
<dbReference type="EMBL" id="CAWYQH010000090">
    <property type="protein sequence ID" value="CAK8682541.1"/>
    <property type="molecule type" value="Genomic_DNA"/>
</dbReference>